<dbReference type="PANTHER" id="PTHR28617:SF1">
    <property type="entry name" value="CILIA- AND FLAGELLA-ASSOCIATED PROTEIN 77"/>
    <property type="match status" value="1"/>
</dbReference>
<dbReference type="AlphaFoldDB" id="A0A9W7LFG6"/>
<proteinExistence type="predicted"/>
<dbReference type="InterPro" id="IPR029147">
    <property type="entry name" value="CFAP77"/>
</dbReference>
<protein>
    <submittedName>
        <fullName evidence="2">Uncharacterized protein</fullName>
    </submittedName>
</protein>
<name>A0A9W7LFG6_9STRA</name>
<reference evidence="3" key="1">
    <citation type="journal article" date="2023" name="Commun. Biol.">
        <title>Genome analysis of Parmales, the sister group of diatoms, reveals the evolutionary specialization of diatoms from phago-mixotrophs to photoautotrophs.</title>
        <authorList>
            <person name="Ban H."/>
            <person name="Sato S."/>
            <person name="Yoshikawa S."/>
            <person name="Yamada K."/>
            <person name="Nakamura Y."/>
            <person name="Ichinomiya M."/>
            <person name="Sato N."/>
            <person name="Blanc-Mathieu R."/>
            <person name="Endo H."/>
            <person name="Kuwata A."/>
            <person name="Ogata H."/>
        </authorList>
    </citation>
    <scope>NUCLEOTIDE SEQUENCE [LARGE SCALE GENOMIC DNA]</scope>
</reference>
<keyword evidence="3" id="KW-1185">Reference proteome</keyword>
<gene>
    <name evidence="2" type="ORF">TrCOL_g8372</name>
</gene>
<dbReference type="Pfam" id="PF14825">
    <property type="entry name" value="CFAP77"/>
    <property type="match status" value="1"/>
</dbReference>
<evidence type="ECO:0000313" key="2">
    <source>
        <dbReference type="EMBL" id="GMI47607.1"/>
    </source>
</evidence>
<dbReference type="EMBL" id="BRYA01000352">
    <property type="protein sequence ID" value="GMI47607.1"/>
    <property type="molecule type" value="Genomic_DNA"/>
</dbReference>
<accession>A0A9W7LFG6</accession>
<dbReference type="OrthoDB" id="532484at2759"/>
<feature type="region of interest" description="Disordered" evidence="1">
    <location>
        <begin position="139"/>
        <end position="167"/>
    </location>
</feature>
<feature type="region of interest" description="Disordered" evidence="1">
    <location>
        <begin position="101"/>
        <end position="121"/>
    </location>
</feature>
<evidence type="ECO:0000256" key="1">
    <source>
        <dbReference type="SAM" id="MobiDB-lite"/>
    </source>
</evidence>
<organism evidence="2 3">
    <name type="scientific">Triparma columacea</name>
    <dbReference type="NCBI Taxonomy" id="722753"/>
    <lineage>
        <taxon>Eukaryota</taxon>
        <taxon>Sar</taxon>
        <taxon>Stramenopiles</taxon>
        <taxon>Ochrophyta</taxon>
        <taxon>Bolidophyceae</taxon>
        <taxon>Parmales</taxon>
        <taxon>Triparmaceae</taxon>
        <taxon>Triparma</taxon>
    </lineage>
</organism>
<dbReference type="PANTHER" id="PTHR28617">
    <property type="entry name" value="CILIA- AND FLAGELLA-ASSOCIATED PROTEIN 77"/>
    <property type="match status" value="1"/>
</dbReference>
<dbReference type="Proteomes" id="UP001165065">
    <property type="component" value="Unassembled WGS sequence"/>
</dbReference>
<evidence type="ECO:0000313" key="3">
    <source>
        <dbReference type="Proteomes" id="UP001165065"/>
    </source>
</evidence>
<sequence>MPNVNTGLKRRTMVKPIVGKCRTHTYKLPSDPNFTYGMVNKVTGESAGAVVSSWDVSKKSVAQTTSTSFPATNIAALSQGCLSSKDQRAYAVANPVMKTKPEVGSPKKKWVPKVPPQGFGIQSEQNEIPMSLVMSAPDDGPERDYPVFSQHAKGKMPLPRPTKSSQLYAKKNELVENPVDSFKMKKFKGVKSKVFN</sequence>
<comment type="caution">
    <text evidence="2">The sequence shown here is derived from an EMBL/GenBank/DDBJ whole genome shotgun (WGS) entry which is preliminary data.</text>
</comment>